<reference evidence="1 2" key="1">
    <citation type="submission" date="2019-06" db="EMBL/GenBank/DDBJ databases">
        <authorList>
            <person name="Broberg M."/>
        </authorList>
    </citation>
    <scope>NUCLEOTIDE SEQUENCE [LARGE SCALE GENOMIC DNA]</scope>
</reference>
<comment type="caution">
    <text evidence="1">The sequence shown here is derived from an EMBL/GenBank/DDBJ whole genome shotgun (WGS) entry which is preliminary data.</text>
</comment>
<sequence>MLTKKPGTFQFPIWPDARHRPKQKKMMVLLVGWYISIEDPTPVRTAPRALIRWPILLGRHAHRMRLISQHEVAILNQGDLFGPPVVRSELPGHFDAGGPRSADDNGPGGGYLGLQLVQCRESLGVGSHRLEGQVVEDAGPNGDDQLVVGDLSHVLAIAQLGLAAVAQADGDGVGLGLDALGGRDDELEGGGRVLGEGRGDGDEELLVGEGVWDDAARGGNVPEEVGVWGDEDDPQLGDLGADLLEELVGEGDAGPPRAENDDGPCFVLHNYSMARGEGGS</sequence>
<evidence type="ECO:0000313" key="2">
    <source>
        <dbReference type="Proteomes" id="UP000766486"/>
    </source>
</evidence>
<dbReference type="Proteomes" id="UP000766486">
    <property type="component" value="Unassembled WGS sequence"/>
</dbReference>
<proteinExistence type="predicted"/>
<keyword evidence="2" id="KW-1185">Reference proteome</keyword>
<dbReference type="EMBL" id="CABFNS010000887">
    <property type="protein sequence ID" value="VUC34500.1"/>
    <property type="molecule type" value="Genomic_DNA"/>
</dbReference>
<name>A0ABY6USY1_BIOOC</name>
<accession>A0ABY6USY1</accession>
<gene>
    <name evidence="1" type="ORF">CLO192961_LOCUS383857</name>
</gene>
<evidence type="ECO:0000313" key="1">
    <source>
        <dbReference type="EMBL" id="VUC34500.1"/>
    </source>
</evidence>
<organism evidence="1 2">
    <name type="scientific">Bionectria ochroleuca</name>
    <name type="common">Gliocladium roseum</name>
    <dbReference type="NCBI Taxonomy" id="29856"/>
    <lineage>
        <taxon>Eukaryota</taxon>
        <taxon>Fungi</taxon>
        <taxon>Dikarya</taxon>
        <taxon>Ascomycota</taxon>
        <taxon>Pezizomycotina</taxon>
        <taxon>Sordariomycetes</taxon>
        <taxon>Hypocreomycetidae</taxon>
        <taxon>Hypocreales</taxon>
        <taxon>Bionectriaceae</taxon>
        <taxon>Clonostachys</taxon>
    </lineage>
</organism>
<protein>
    <submittedName>
        <fullName evidence="1">Uncharacterized protein</fullName>
    </submittedName>
</protein>